<evidence type="ECO:0000313" key="2">
    <source>
        <dbReference type="Proteomes" id="UP000828390"/>
    </source>
</evidence>
<accession>A0A9D4KES5</accession>
<proteinExistence type="predicted"/>
<comment type="caution">
    <text evidence="1">The sequence shown here is derived from an EMBL/GenBank/DDBJ whole genome shotgun (WGS) entry which is preliminary data.</text>
</comment>
<keyword evidence="2" id="KW-1185">Reference proteome</keyword>
<reference evidence="1" key="1">
    <citation type="journal article" date="2019" name="bioRxiv">
        <title>The Genome of the Zebra Mussel, Dreissena polymorpha: A Resource for Invasive Species Research.</title>
        <authorList>
            <person name="McCartney M.A."/>
            <person name="Auch B."/>
            <person name="Kono T."/>
            <person name="Mallez S."/>
            <person name="Zhang Y."/>
            <person name="Obille A."/>
            <person name="Becker A."/>
            <person name="Abrahante J.E."/>
            <person name="Garbe J."/>
            <person name="Badalamenti J.P."/>
            <person name="Herman A."/>
            <person name="Mangelson H."/>
            <person name="Liachko I."/>
            <person name="Sullivan S."/>
            <person name="Sone E.D."/>
            <person name="Koren S."/>
            <person name="Silverstein K.A.T."/>
            <person name="Beckman K.B."/>
            <person name="Gohl D.M."/>
        </authorList>
    </citation>
    <scope>NUCLEOTIDE SEQUENCE</scope>
    <source>
        <strain evidence="1">Duluth1</strain>
        <tissue evidence="1">Whole animal</tissue>
    </source>
</reference>
<organism evidence="1 2">
    <name type="scientific">Dreissena polymorpha</name>
    <name type="common">Zebra mussel</name>
    <name type="synonym">Mytilus polymorpha</name>
    <dbReference type="NCBI Taxonomy" id="45954"/>
    <lineage>
        <taxon>Eukaryota</taxon>
        <taxon>Metazoa</taxon>
        <taxon>Spiralia</taxon>
        <taxon>Lophotrochozoa</taxon>
        <taxon>Mollusca</taxon>
        <taxon>Bivalvia</taxon>
        <taxon>Autobranchia</taxon>
        <taxon>Heteroconchia</taxon>
        <taxon>Euheterodonta</taxon>
        <taxon>Imparidentia</taxon>
        <taxon>Neoheterodontei</taxon>
        <taxon>Myida</taxon>
        <taxon>Dreissenoidea</taxon>
        <taxon>Dreissenidae</taxon>
        <taxon>Dreissena</taxon>
    </lineage>
</organism>
<evidence type="ECO:0000313" key="1">
    <source>
        <dbReference type="EMBL" id="KAH3838114.1"/>
    </source>
</evidence>
<name>A0A9D4KES5_DREPO</name>
<dbReference type="Proteomes" id="UP000828390">
    <property type="component" value="Unassembled WGS sequence"/>
</dbReference>
<sequence length="117" mass="13583">MPCKACARHEQLELYPCNNTNPMCMVVAQDQTEQASCSTADDNQTPSADCEPDVFRQRQIQDPDIMSILRSVESGIKPEWVEILTLSSKRKTLWRQWGRLKIVSRVLYLKFYDEEDN</sequence>
<protein>
    <submittedName>
        <fullName evidence="1">Uncharacterized protein</fullName>
    </submittedName>
</protein>
<dbReference type="EMBL" id="JAIWYP010000004">
    <property type="protein sequence ID" value="KAH3838114.1"/>
    <property type="molecule type" value="Genomic_DNA"/>
</dbReference>
<gene>
    <name evidence="1" type="ORF">DPMN_111520</name>
</gene>
<reference evidence="1" key="2">
    <citation type="submission" date="2020-11" db="EMBL/GenBank/DDBJ databases">
        <authorList>
            <person name="McCartney M.A."/>
            <person name="Auch B."/>
            <person name="Kono T."/>
            <person name="Mallez S."/>
            <person name="Becker A."/>
            <person name="Gohl D.M."/>
            <person name="Silverstein K.A.T."/>
            <person name="Koren S."/>
            <person name="Bechman K.B."/>
            <person name="Herman A."/>
            <person name="Abrahante J.E."/>
            <person name="Garbe J."/>
        </authorList>
    </citation>
    <scope>NUCLEOTIDE SEQUENCE</scope>
    <source>
        <strain evidence="1">Duluth1</strain>
        <tissue evidence="1">Whole animal</tissue>
    </source>
</reference>
<dbReference type="AlphaFoldDB" id="A0A9D4KES5"/>